<dbReference type="CDD" id="cd00085">
    <property type="entry name" value="HNHc"/>
    <property type="match status" value="1"/>
</dbReference>
<dbReference type="GO" id="GO:0006397">
    <property type="term" value="P:mRNA processing"/>
    <property type="evidence" value="ECO:0007669"/>
    <property type="project" value="InterPro"/>
</dbReference>
<keyword evidence="2" id="KW-0808">Transferase</keyword>
<organism evidence="2">
    <name type="scientific">Uncinula necator</name>
    <name type="common">Grape powdery mildew</name>
    <dbReference type="NCBI Taxonomy" id="52586"/>
    <lineage>
        <taxon>Eukaryota</taxon>
        <taxon>Fungi</taxon>
        <taxon>Dikarya</taxon>
        <taxon>Ascomycota</taxon>
        <taxon>Pezizomycotina</taxon>
        <taxon>Leotiomycetes</taxon>
        <taxon>Erysiphales</taxon>
        <taxon>Erysiphaceae</taxon>
        <taxon>Erysiphe</taxon>
    </lineage>
</organism>
<dbReference type="AlphaFoldDB" id="A0A7U1BF53"/>
<dbReference type="InterPro" id="IPR051083">
    <property type="entry name" value="GrpII_Intron_Splice-Mob/Def"/>
</dbReference>
<dbReference type="GO" id="GO:0003964">
    <property type="term" value="F:RNA-directed DNA polymerase activity"/>
    <property type="evidence" value="ECO:0007669"/>
    <property type="project" value="UniProtKB-KW"/>
</dbReference>
<proteinExistence type="predicted"/>
<evidence type="ECO:0000259" key="1">
    <source>
        <dbReference type="PROSITE" id="PS50878"/>
    </source>
</evidence>
<dbReference type="InterPro" id="IPR003615">
    <property type="entry name" value="HNH_nuc"/>
</dbReference>
<keyword evidence="2" id="KW-0548">Nucleotidyltransferase</keyword>
<gene>
    <name evidence="2" type="primary">cox1-i9</name>
</gene>
<name>A0A7U1BF53_UNCNE</name>
<keyword evidence="2" id="KW-0695">RNA-directed DNA polymerase</keyword>
<reference evidence="2" key="1">
    <citation type="submission" date="2020-08" db="EMBL/GenBank/DDBJ databases">
        <title>Mitochondrial genome sequences of powdery mildew pathogens.</title>
        <authorList>
            <person name="Zaccaron A."/>
            <person name="Stergiopoulos I."/>
        </authorList>
    </citation>
    <scope>NUCLEOTIDE SEQUENCE</scope>
    <source>
        <strain evidence="2">C</strain>
    </source>
</reference>
<sequence>MVKVTRLEGYPPFVSKNGLHLGRYGVYTALLKSVISFFKRVECERSEIIRFKGESDQPKGSVRILLQSSGLPTGRNSYGNRVAVVPFNVRGRATVVAKFNCRSYSTDRATNATSRLNYLMKLSKKSTNEPIRMNVYKILTDPDFLYNAYQKIKSKPGNMTRGISSTTLDGMSGEIIIRMTDELKSEKFQFSPGRRIQIPKTGGTRPLTIAPPRDKIVQEGMRIILNAIFEPTFLDVSHGFRPNRSCHTALKYLKTQFQPCTWFIEGDISKGFPSIEHDRLMQVVERKISDRKFTRLIWKSLKAGYFEFTQYQQDIAGTPQGSIISPILSNIFLHQLDEYILSLKADFDWGQRSKAPRRRTINQYIQRAKKKGDIARVKELVQEYRKLPGIDYHDPSYKRLSYVRYADDWVIGIRGNRLDAVKILRKVTEFCDQLGLTVNQQKSRITSVITDKVKFLGTYITRSHHVKFVSRKGMQMRQSRKLLFLAPLDRIKQKLKEANFLRFAKAYPKFLWLPLNHDQIIHLYNAVMRGFDNYYSFASNHGQLAGYLTLILKRSCCKLLAAKFKLRSMKATYLKFSGNLTSPKGANFVKLSYKSTGEFRIKASPVMTGLYALKSLATLYDMRCTVCDSEENIEMHHIRMMKDANPKLSKVDEIMVKANRKQIPLCRRCHMERHTLNKKPKIKVTK</sequence>
<dbReference type="PANTHER" id="PTHR34047">
    <property type="entry name" value="NUCLEAR INTRON MATURASE 1, MITOCHONDRIAL-RELATED"/>
    <property type="match status" value="1"/>
</dbReference>
<dbReference type="InterPro" id="IPR049030">
    <property type="entry name" value="AI2M-like_HNH"/>
</dbReference>
<dbReference type="GO" id="GO:0005739">
    <property type="term" value="C:mitochondrion"/>
    <property type="evidence" value="ECO:0007669"/>
    <property type="project" value="UniProtKB-ARBA"/>
</dbReference>
<dbReference type="Pfam" id="PF01348">
    <property type="entry name" value="Intron_maturas2"/>
    <property type="match status" value="1"/>
</dbReference>
<dbReference type="InterPro" id="IPR024937">
    <property type="entry name" value="Domain_X"/>
</dbReference>
<geneLocation type="mitochondrion" evidence="2"/>
<evidence type="ECO:0000313" key="2">
    <source>
        <dbReference type="EMBL" id="QQY98178.1"/>
    </source>
</evidence>
<dbReference type="InterPro" id="IPR043502">
    <property type="entry name" value="DNA/RNA_pol_sf"/>
</dbReference>
<protein>
    <submittedName>
        <fullName evidence="2">Reverse transcriptase domain-containing protein</fullName>
    </submittedName>
</protein>
<dbReference type="RefSeq" id="YP_010119100.1">
    <property type="nucleotide sequence ID" value="NC_056146.1"/>
</dbReference>
<accession>A0A7U1BF53</accession>
<dbReference type="InterPro" id="IPR000477">
    <property type="entry name" value="RT_dom"/>
</dbReference>
<dbReference type="PROSITE" id="PS50878">
    <property type="entry name" value="RT_POL"/>
    <property type="match status" value="1"/>
</dbReference>
<dbReference type="SUPFAM" id="SSF56672">
    <property type="entry name" value="DNA/RNA polymerases"/>
    <property type="match status" value="1"/>
</dbReference>
<dbReference type="SMART" id="SM00507">
    <property type="entry name" value="HNHc"/>
    <property type="match status" value="1"/>
</dbReference>
<dbReference type="GeneID" id="65320139"/>
<keyword evidence="2" id="KW-0496">Mitochondrion</keyword>
<feature type="domain" description="Reverse transcriptase" evidence="1">
    <location>
        <begin position="179"/>
        <end position="460"/>
    </location>
</feature>
<dbReference type="Pfam" id="PF21368">
    <property type="entry name" value="AI2M-like_HNH"/>
    <property type="match status" value="1"/>
</dbReference>
<dbReference type="EMBL" id="MT880588">
    <property type="protein sequence ID" value="QQY98178.1"/>
    <property type="molecule type" value="Genomic_DNA"/>
</dbReference>
<dbReference type="PANTHER" id="PTHR34047:SF8">
    <property type="entry name" value="PROTEIN YKFC"/>
    <property type="match status" value="1"/>
</dbReference>
<dbReference type="CDD" id="cd01651">
    <property type="entry name" value="RT_G2_intron"/>
    <property type="match status" value="1"/>
</dbReference>
<dbReference type="Pfam" id="PF00078">
    <property type="entry name" value="RVT_1"/>
    <property type="match status" value="1"/>
</dbReference>